<comment type="caution">
    <text evidence="1">The sequence shown here is derived from an EMBL/GenBank/DDBJ whole genome shotgun (WGS) entry which is preliminary data.</text>
</comment>
<evidence type="ECO:0000313" key="2">
    <source>
        <dbReference type="Proteomes" id="UP000257055"/>
    </source>
</evidence>
<gene>
    <name evidence="1" type="ORF">UR08_03540</name>
</gene>
<accession>A0A3D8TW86</accession>
<dbReference type="Proteomes" id="UP000257055">
    <property type="component" value="Unassembled WGS sequence"/>
</dbReference>
<protein>
    <recommendedName>
        <fullName evidence="3">YolD-like protein</fullName>
    </recommendedName>
</protein>
<evidence type="ECO:0000313" key="1">
    <source>
        <dbReference type="EMBL" id="RDX03037.1"/>
    </source>
</evidence>
<evidence type="ECO:0008006" key="3">
    <source>
        <dbReference type="Google" id="ProtNLM"/>
    </source>
</evidence>
<dbReference type="AlphaFoldDB" id="A0A3D8TW86"/>
<dbReference type="RefSeq" id="WP_165849940.1">
    <property type="nucleotide sequence ID" value="NZ_LARY01000001.1"/>
</dbReference>
<reference evidence="2" key="1">
    <citation type="submission" date="2015-04" db="EMBL/GenBank/DDBJ databases">
        <authorList>
            <person name="Schardt J."/>
            <person name="Mueller-Herbst S."/>
            <person name="Scherer S."/>
            <person name="Huptas C."/>
        </authorList>
    </citation>
    <scope>NUCLEOTIDE SEQUENCE [LARGE SCALE GENOMIC DNA]</scope>
    <source>
        <strain evidence="2">Kiel-L1</strain>
    </source>
</reference>
<sequence length="128" mass="15160">MNEREKEAEEWLRQVKKTYIDRGMMKWSGFYLSDHTAQMEEERRKRKQIFVAKSEMSLEQIGEVLEEAFSKGRVVSLQMAELNEEHVYEADLTGKVISFLENRIYLQEKKGAIQIVSIEKIRHAEIVH</sequence>
<organism evidence="1 2">
    <name type="scientific">Listeria kieliensis</name>
    <dbReference type="NCBI Taxonomy" id="1621700"/>
    <lineage>
        <taxon>Bacteria</taxon>
        <taxon>Bacillati</taxon>
        <taxon>Bacillota</taxon>
        <taxon>Bacilli</taxon>
        <taxon>Bacillales</taxon>
        <taxon>Listeriaceae</taxon>
        <taxon>Listeria</taxon>
    </lineage>
</organism>
<proteinExistence type="predicted"/>
<name>A0A3D8TW86_9LIST</name>
<keyword evidence="2" id="KW-1185">Reference proteome</keyword>
<dbReference type="EMBL" id="LARY01000001">
    <property type="protein sequence ID" value="RDX03037.1"/>
    <property type="molecule type" value="Genomic_DNA"/>
</dbReference>